<dbReference type="EMBL" id="CP035913">
    <property type="protein sequence ID" value="QBE66417.1"/>
    <property type="molecule type" value="Genomic_DNA"/>
</dbReference>
<organism evidence="1 2">
    <name type="scientific">Pseudoduganella lutea</name>
    <dbReference type="NCBI Taxonomy" id="321985"/>
    <lineage>
        <taxon>Bacteria</taxon>
        <taxon>Pseudomonadati</taxon>
        <taxon>Pseudomonadota</taxon>
        <taxon>Betaproteobacteria</taxon>
        <taxon>Burkholderiales</taxon>
        <taxon>Oxalobacteraceae</taxon>
        <taxon>Telluria group</taxon>
        <taxon>Pseudoduganella</taxon>
    </lineage>
</organism>
<sequence>MMKPHGSYAMENPPIVPPSSVPTMLWVALVCLATLAGYQAIHRAPTPDKTPEQWQAVALADLNAVHTAIIEAHPGYIDTANPVVRLWTEQGYREARALIPRVINYDTMMSAVRYYVTGFQDGHLGYSDNTRSDGFHEMVNGWRIDEHGGAAVVTAVMPGWDGLLPTPGATLLECDGRTPGAIVAEDQAPYFDRRNLPSVRNSLFPELSSLRLAGLELKRCTFVQPDGEQVKMEVKYRRMPTMDVWKGLRRVHTHSPDRRNRYDFRDKVLWIRVPDFMPGPDAAKDLDIMSREIAALRDVRSIVFDTRENAGGDSAVGQKIFDAATGGLEFDTSGLEHQLQVYAQWRVSDISISGVSAYVDMMAERYGSADPRTQETKQLLCSFA</sequence>
<reference evidence="1 2" key="1">
    <citation type="submission" date="2019-02" db="EMBL/GenBank/DDBJ databases">
        <title>Draft Genome Sequences of Six Type Strains of the Genus Massilia.</title>
        <authorList>
            <person name="Miess H."/>
            <person name="Frediansyhah A."/>
            <person name="Gross H."/>
        </authorList>
    </citation>
    <scope>NUCLEOTIDE SEQUENCE [LARGE SCALE GENOMIC DNA]</scope>
    <source>
        <strain evidence="1 2">DSM 17473</strain>
    </source>
</reference>
<dbReference type="InterPro" id="IPR029045">
    <property type="entry name" value="ClpP/crotonase-like_dom_sf"/>
</dbReference>
<dbReference type="SUPFAM" id="SSF52096">
    <property type="entry name" value="ClpP/crotonase"/>
    <property type="match status" value="1"/>
</dbReference>
<proteinExistence type="predicted"/>
<dbReference type="OrthoDB" id="7266775at2"/>
<keyword evidence="2" id="KW-1185">Reference proteome</keyword>
<name>A0A4P6L4L2_9BURK</name>
<evidence type="ECO:0000313" key="1">
    <source>
        <dbReference type="EMBL" id="QBE66417.1"/>
    </source>
</evidence>
<dbReference type="AlphaFoldDB" id="A0A4P6L4L2"/>
<dbReference type="KEGG" id="plue:EWM63_28460"/>
<evidence type="ECO:0000313" key="2">
    <source>
        <dbReference type="Proteomes" id="UP000290637"/>
    </source>
</evidence>
<evidence type="ECO:0008006" key="3">
    <source>
        <dbReference type="Google" id="ProtNLM"/>
    </source>
</evidence>
<accession>A0A4P6L4L2</accession>
<dbReference type="RefSeq" id="WP_130189524.1">
    <property type="nucleotide sequence ID" value="NZ_CP035913.1"/>
</dbReference>
<dbReference type="Proteomes" id="UP000290637">
    <property type="component" value="Chromosome"/>
</dbReference>
<dbReference type="Gene3D" id="3.90.226.10">
    <property type="entry name" value="2-enoyl-CoA Hydratase, Chain A, domain 1"/>
    <property type="match status" value="1"/>
</dbReference>
<gene>
    <name evidence="1" type="ORF">EWM63_28460</name>
</gene>
<protein>
    <recommendedName>
        <fullName evidence="3">Tail specific protease domain-containing protein</fullName>
    </recommendedName>
</protein>